<accession>A0A3P7IM13</accession>
<keyword evidence="1" id="KW-1133">Transmembrane helix</keyword>
<reference evidence="2 3" key="1">
    <citation type="submission" date="2018-11" db="EMBL/GenBank/DDBJ databases">
        <authorList>
            <consortium name="Pathogen Informatics"/>
        </authorList>
    </citation>
    <scope>NUCLEOTIDE SEQUENCE [LARGE SCALE GENOMIC DNA]</scope>
</reference>
<evidence type="ECO:0000313" key="2">
    <source>
        <dbReference type="EMBL" id="VDM66624.1"/>
    </source>
</evidence>
<keyword evidence="1" id="KW-0472">Membrane</keyword>
<organism evidence="2 3">
    <name type="scientific">Strongylus vulgaris</name>
    <name type="common">Blood worm</name>
    <dbReference type="NCBI Taxonomy" id="40348"/>
    <lineage>
        <taxon>Eukaryota</taxon>
        <taxon>Metazoa</taxon>
        <taxon>Ecdysozoa</taxon>
        <taxon>Nematoda</taxon>
        <taxon>Chromadorea</taxon>
        <taxon>Rhabditida</taxon>
        <taxon>Rhabditina</taxon>
        <taxon>Rhabditomorpha</taxon>
        <taxon>Strongyloidea</taxon>
        <taxon>Strongylidae</taxon>
        <taxon>Strongylus</taxon>
    </lineage>
</organism>
<dbReference type="AlphaFoldDB" id="A0A3P7IM13"/>
<gene>
    <name evidence="2" type="ORF">SVUK_LOCUS1622</name>
</gene>
<protein>
    <submittedName>
        <fullName evidence="2">Uncharacterized protein</fullName>
    </submittedName>
</protein>
<sequence>MSNELWLGLAAAVGASILFGTVFVPVKKVVPGDGETLYFCIFPKSVAIVLPSFEEVT</sequence>
<name>A0A3P7IM13_STRVU</name>
<dbReference type="EMBL" id="UYYB01003332">
    <property type="protein sequence ID" value="VDM66624.1"/>
    <property type="molecule type" value="Genomic_DNA"/>
</dbReference>
<keyword evidence="1" id="KW-0812">Transmembrane</keyword>
<dbReference type="Proteomes" id="UP000270094">
    <property type="component" value="Unassembled WGS sequence"/>
</dbReference>
<keyword evidence="3" id="KW-1185">Reference proteome</keyword>
<feature type="transmembrane region" description="Helical" evidence="1">
    <location>
        <begin position="6"/>
        <end position="24"/>
    </location>
</feature>
<dbReference type="OrthoDB" id="426527at2759"/>
<evidence type="ECO:0000313" key="3">
    <source>
        <dbReference type="Proteomes" id="UP000270094"/>
    </source>
</evidence>
<evidence type="ECO:0000256" key="1">
    <source>
        <dbReference type="SAM" id="Phobius"/>
    </source>
</evidence>
<proteinExistence type="predicted"/>